<evidence type="ECO:0000313" key="6">
    <source>
        <dbReference type="Proteomes" id="UP000317863"/>
    </source>
</evidence>
<dbReference type="GO" id="GO:0005524">
    <property type="term" value="F:ATP binding"/>
    <property type="evidence" value="ECO:0007669"/>
    <property type="project" value="UniProtKB-UniRule"/>
</dbReference>
<dbReference type="GO" id="GO:0042777">
    <property type="term" value="P:proton motive force-driven plasma membrane ATP synthesis"/>
    <property type="evidence" value="ECO:0007669"/>
    <property type="project" value="UniProtKB-UniRule"/>
</dbReference>
<keyword evidence="2 4" id="KW-0813">Transport</keyword>
<dbReference type="GO" id="GO:0046961">
    <property type="term" value="F:proton-transporting ATPase activity, rotational mechanism"/>
    <property type="evidence" value="ECO:0007669"/>
    <property type="project" value="InterPro"/>
</dbReference>
<dbReference type="Gene3D" id="1.20.5.620">
    <property type="entry name" value="F1F0 ATP synthase subunit B, membrane domain"/>
    <property type="match status" value="1"/>
</dbReference>
<comment type="function">
    <text evidence="4">Produces ATP from ADP in the presence of a proton gradient across the membrane.</text>
</comment>
<evidence type="ECO:0000256" key="2">
    <source>
        <dbReference type="ARBA" id="ARBA00022448"/>
    </source>
</evidence>
<organism evidence="5 6">
    <name type="scientific">Peptacetobacter hominis</name>
    <dbReference type="NCBI Taxonomy" id="2743610"/>
    <lineage>
        <taxon>Bacteria</taxon>
        <taxon>Bacillati</taxon>
        <taxon>Bacillota</taxon>
        <taxon>Clostridia</taxon>
        <taxon>Peptostreptococcales</taxon>
        <taxon>Peptostreptococcaceae</taxon>
        <taxon>Peptacetobacter</taxon>
    </lineage>
</organism>
<sequence length="191" mass="21468">MSIEKITEKILSEAQEFADSAVAEAKMQGEAIEKRAGEDAEKILLDVQTKIKEETEKVFNRRNSLAQLETRKMLLKAKQDAVNKCFERAMEEFEKMGKKEYTSFLADTLKNIGVDEGEVLFNPKDAENIAEKVIEKANKDGKNFRVSEKNIDAKGGFKVVSGKVEITATIESMIDDIKEEITPDVVKALFN</sequence>
<reference evidence="5 6" key="1">
    <citation type="submission" date="2019-02" db="EMBL/GenBank/DDBJ databases">
        <title>Peptostreptococcaceae bacterium ZHW00191 nov., a new bacterium isolated from the human gut.</title>
        <authorList>
            <person name="Zhou H.-W."/>
            <person name="Chen X.-J."/>
        </authorList>
    </citation>
    <scope>NUCLEOTIDE SEQUENCE [LARGE SCALE GENOMIC DNA]</scope>
    <source>
        <strain evidence="5 6">ZHW00191</strain>
    </source>
</reference>
<comment type="similarity">
    <text evidence="1 4">Belongs to the V-ATPase E subunit family.</text>
</comment>
<evidence type="ECO:0000256" key="4">
    <source>
        <dbReference type="HAMAP-Rule" id="MF_00311"/>
    </source>
</evidence>
<dbReference type="Pfam" id="PF01991">
    <property type="entry name" value="vATP-synt_E"/>
    <property type="match status" value="1"/>
</dbReference>
<evidence type="ECO:0000313" key="5">
    <source>
        <dbReference type="EMBL" id="TQQ84212.1"/>
    </source>
</evidence>
<evidence type="ECO:0000256" key="3">
    <source>
        <dbReference type="ARBA" id="ARBA00023065"/>
    </source>
</evidence>
<dbReference type="OrthoDB" id="2080813at2"/>
<dbReference type="InterPro" id="IPR002842">
    <property type="entry name" value="ATPase_V1_Esu"/>
</dbReference>
<dbReference type="AlphaFoldDB" id="A0A544QU52"/>
<dbReference type="Proteomes" id="UP000317863">
    <property type="component" value="Unassembled WGS sequence"/>
</dbReference>
<keyword evidence="3 4" id="KW-0406">Ion transport</keyword>
<dbReference type="Gene3D" id="3.30.2320.30">
    <property type="entry name" value="ATP synthase, E subunit, C-terminal"/>
    <property type="match status" value="1"/>
</dbReference>
<dbReference type="InterPro" id="IPR038495">
    <property type="entry name" value="ATPase_E_C"/>
</dbReference>
<keyword evidence="4" id="KW-0375">Hydrogen ion transport</keyword>
<proteinExistence type="inferred from homology"/>
<dbReference type="RefSeq" id="WP_142536333.1">
    <property type="nucleotide sequence ID" value="NZ_SGJB01000013.1"/>
</dbReference>
<comment type="caution">
    <text evidence="5">The sequence shown here is derived from an EMBL/GenBank/DDBJ whole genome shotgun (WGS) entry which is preliminary data.</text>
</comment>
<dbReference type="SUPFAM" id="SSF160527">
    <property type="entry name" value="V-type ATPase subunit E-like"/>
    <property type="match status" value="1"/>
</dbReference>
<dbReference type="HAMAP" id="MF_00311">
    <property type="entry name" value="ATP_synth_E_arch"/>
    <property type="match status" value="1"/>
</dbReference>
<dbReference type="GO" id="GO:0046933">
    <property type="term" value="F:proton-transporting ATP synthase activity, rotational mechanism"/>
    <property type="evidence" value="ECO:0007669"/>
    <property type="project" value="UniProtKB-UniRule"/>
</dbReference>
<name>A0A544QU52_9FIRM</name>
<protein>
    <recommendedName>
        <fullName evidence="4">V-type proton ATPase subunit E</fullName>
    </recommendedName>
    <alternativeName>
        <fullName evidence="4">V-ATPase subunit E</fullName>
    </alternativeName>
</protein>
<gene>
    <name evidence="4" type="primary">atpE</name>
    <name evidence="5" type="ORF">EXD82_07695</name>
</gene>
<accession>A0A544QU52</accession>
<dbReference type="EMBL" id="SGJB01000013">
    <property type="protein sequence ID" value="TQQ84212.1"/>
    <property type="molecule type" value="Genomic_DNA"/>
</dbReference>
<keyword evidence="4" id="KW-0066">ATP synthesis</keyword>
<keyword evidence="6" id="KW-1185">Reference proteome</keyword>
<evidence type="ECO:0000256" key="1">
    <source>
        <dbReference type="ARBA" id="ARBA00005901"/>
    </source>
</evidence>
<dbReference type="GO" id="GO:0033178">
    <property type="term" value="C:proton-transporting two-sector ATPase complex, catalytic domain"/>
    <property type="evidence" value="ECO:0007669"/>
    <property type="project" value="InterPro"/>
</dbReference>